<sequence>MPKQSGPPYPGGVFTSETSNREVHRVAAYHKAHPGYSRHREPFRTVARLEKDDLTAVKRQGVNLGGLTRGDAKEDDESKDSGGPLCKDGPADCNNDDWMRRTEVREVPSASSGHAWGK</sequence>
<name>A0AAV7T908_PLEWA</name>
<keyword evidence="3" id="KW-1185">Reference proteome</keyword>
<dbReference type="Proteomes" id="UP001066276">
    <property type="component" value="Chromosome 4_1"/>
</dbReference>
<proteinExistence type="predicted"/>
<accession>A0AAV7T908</accession>
<gene>
    <name evidence="2" type="ORF">NDU88_004311</name>
</gene>
<dbReference type="AlphaFoldDB" id="A0AAV7T908"/>
<reference evidence="2" key="1">
    <citation type="journal article" date="2022" name="bioRxiv">
        <title>Sequencing and chromosome-scale assembly of the giantPleurodeles waltlgenome.</title>
        <authorList>
            <person name="Brown T."/>
            <person name="Elewa A."/>
            <person name="Iarovenko S."/>
            <person name="Subramanian E."/>
            <person name="Araus A.J."/>
            <person name="Petzold A."/>
            <person name="Susuki M."/>
            <person name="Suzuki K.-i.T."/>
            <person name="Hayashi T."/>
            <person name="Toyoda A."/>
            <person name="Oliveira C."/>
            <person name="Osipova E."/>
            <person name="Leigh N.D."/>
            <person name="Simon A."/>
            <person name="Yun M.H."/>
        </authorList>
    </citation>
    <scope>NUCLEOTIDE SEQUENCE</scope>
    <source>
        <strain evidence="2">20211129_DDA</strain>
        <tissue evidence="2">Liver</tissue>
    </source>
</reference>
<protein>
    <submittedName>
        <fullName evidence="2">Uncharacterized protein</fullName>
    </submittedName>
</protein>
<feature type="region of interest" description="Disordered" evidence="1">
    <location>
        <begin position="61"/>
        <end position="97"/>
    </location>
</feature>
<dbReference type="EMBL" id="JANPWB010000007">
    <property type="protein sequence ID" value="KAJ1172464.1"/>
    <property type="molecule type" value="Genomic_DNA"/>
</dbReference>
<comment type="caution">
    <text evidence="2">The sequence shown here is derived from an EMBL/GenBank/DDBJ whole genome shotgun (WGS) entry which is preliminary data.</text>
</comment>
<evidence type="ECO:0000256" key="1">
    <source>
        <dbReference type="SAM" id="MobiDB-lite"/>
    </source>
</evidence>
<evidence type="ECO:0000313" key="3">
    <source>
        <dbReference type="Proteomes" id="UP001066276"/>
    </source>
</evidence>
<organism evidence="2 3">
    <name type="scientific">Pleurodeles waltl</name>
    <name type="common">Iberian ribbed newt</name>
    <dbReference type="NCBI Taxonomy" id="8319"/>
    <lineage>
        <taxon>Eukaryota</taxon>
        <taxon>Metazoa</taxon>
        <taxon>Chordata</taxon>
        <taxon>Craniata</taxon>
        <taxon>Vertebrata</taxon>
        <taxon>Euteleostomi</taxon>
        <taxon>Amphibia</taxon>
        <taxon>Batrachia</taxon>
        <taxon>Caudata</taxon>
        <taxon>Salamandroidea</taxon>
        <taxon>Salamandridae</taxon>
        <taxon>Pleurodelinae</taxon>
        <taxon>Pleurodeles</taxon>
    </lineage>
</organism>
<evidence type="ECO:0000313" key="2">
    <source>
        <dbReference type="EMBL" id="KAJ1172464.1"/>
    </source>
</evidence>